<dbReference type="EMBL" id="CP001101">
    <property type="protein sequence ID" value="ACE04079.1"/>
    <property type="molecule type" value="Genomic_DNA"/>
</dbReference>
<organism evidence="1">
    <name type="scientific">Chlorobium phaeobacteroides (strain BS1)</name>
    <dbReference type="NCBI Taxonomy" id="331678"/>
    <lineage>
        <taxon>Bacteria</taxon>
        <taxon>Pseudomonadati</taxon>
        <taxon>Chlorobiota</taxon>
        <taxon>Chlorobiia</taxon>
        <taxon>Chlorobiales</taxon>
        <taxon>Chlorobiaceae</taxon>
        <taxon>Chlorobium/Pelodictyon group</taxon>
        <taxon>Chlorobium</taxon>
    </lineage>
</organism>
<gene>
    <name evidence="1" type="ordered locus">Cphamn1_1141</name>
</gene>
<dbReference type="HOGENOM" id="CLU_2841806_0_0_10"/>
<accession>B3EQP6</accession>
<sequence>MLKFHGSGSGMTKKGTFSVLVRFFSSLGELFRIDAQISRVKPEDDNRSESMQPPCIAQQVYEPLD</sequence>
<proteinExistence type="predicted"/>
<dbReference type="AlphaFoldDB" id="B3EQP6"/>
<protein>
    <submittedName>
        <fullName evidence="1">Uncharacterized protein</fullName>
    </submittedName>
</protein>
<name>B3EQP6_CHLPB</name>
<evidence type="ECO:0000313" key="1">
    <source>
        <dbReference type="EMBL" id="ACE04079.1"/>
    </source>
</evidence>
<dbReference type="KEGG" id="cpb:Cphamn1_1141"/>
<reference evidence="1" key="1">
    <citation type="submission" date="2008-06" db="EMBL/GenBank/DDBJ databases">
        <title>Complete sequence of Chlorobium phaeobacteroides BS1.</title>
        <authorList>
            <consortium name="US DOE Joint Genome Institute"/>
            <person name="Lucas S."/>
            <person name="Copeland A."/>
            <person name="Lapidus A."/>
            <person name="Glavina del Rio T."/>
            <person name="Dalin E."/>
            <person name="Tice H."/>
            <person name="Bruce D."/>
            <person name="Goodwin L."/>
            <person name="Pitluck S."/>
            <person name="Schmutz J."/>
            <person name="Larimer F."/>
            <person name="Land M."/>
            <person name="Hauser L."/>
            <person name="Kyrpides N."/>
            <person name="Ovchinnikova G."/>
            <person name="Li T."/>
            <person name="Liu Z."/>
            <person name="Zhao F."/>
            <person name="Overmann J."/>
            <person name="Bryant D.A."/>
            <person name="Richardson P."/>
        </authorList>
    </citation>
    <scope>NUCLEOTIDE SEQUENCE [LARGE SCALE GENOMIC DNA]</scope>
    <source>
        <strain evidence="1">BS1</strain>
    </source>
</reference>